<keyword evidence="7" id="KW-1185">Reference proteome</keyword>
<reference evidence="7" key="1">
    <citation type="journal article" date="2023" name="Commun. Biol.">
        <title>Genome analysis of Parmales, the sister group of diatoms, reveals the evolutionary specialization of diatoms from phago-mixotrophs to photoautotrophs.</title>
        <authorList>
            <person name="Ban H."/>
            <person name="Sato S."/>
            <person name="Yoshikawa S."/>
            <person name="Yamada K."/>
            <person name="Nakamura Y."/>
            <person name="Ichinomiya M."/>
            <person name="Sato N."/>
            <person name="Blanc-Mathieu R."/>
            <person name="Endo H."/>
            <person name="Kuwata A."/>
            <person name="Ogata H."/>
        </authorList>
    </citation>
    <scope>NUCLEOTIDE SEQUENCE [LARGE SCALE GENOMIC DNA]</scope>
</reference>
<dbReference type="PROSITE" id="PS51089">
    <property type="entry name" value="HP"/>
    <property type="match status" value="1"/>
</dbReference>
<evidence type="ECO:0000256" key="1">
    <source>
        <dbReference type="ARBA" id="ARBA00008418"/>
    </source>
</evidence>
<dbReference type="CDD" id="cd11289">
    <property type="entry name" value="gelsolin_S2_like"/>
    <property type="match status" value="1"/>
</dbReference>
<dbReference type="InterPro" id="IPR003128">
    <property type="entry name" value="Villin_headpiece"/>
</dbReference>
<gene>
    <name evidence="6" type="ORF">TrCOL_g2897</name>
</gene>
<keyword evidence="4" id="KW-0009">Actin-binding</keyword>
<dbReference type="InterPro" id="IPR007122">
    <property type="entry name" value="Villin/Gelsolin"/>
</dbReference>
<dbReference type="GO" id="GO:0007010">
    <property type="term" value="P:cytoskeleton organization"/>
    <property type="evidence" value="ECO:0007669"/>
    <property type="project" value="InterPro"/>
</dbReference>
<protein>
    <recommendedName>
        <fullName evidence="5">HP domain-containing protein</fullName>
    </recommendedName>
</protein>
<dbReference type="AlphaFoldDB" id="A0A9W7GDS7"/>
<dbReference type="CDD" id="cd11290">
    <property type="entry name" value="gelsolin_S1_like"/>
    <property type="match status" value="1"/>
</dbReference>
<dbReference type="PANTHER" id="PTHR11977:SF51">
    <property type="entry name" value="PROTEIN FLIGHTLESS-1 HOMOLOG"/>
    <property type="match status" value="1"/>
</dbReference>
<evidence type="ECO:0000256" key="4">
    <source>
        <dbReference type="ARBA" id="ARBA00023203"/>
    </source>
</evidence>
<evidence type="ECO:0000313" key="6">
    <source>
        <dbReference type="EMBL" id="GMI42667.1"/>
    </source>
</evidence>
<dbReference type="GO" id="GO:0051015">
    <property type="term" value="F:actin filament binding"/>
    <property type="evidence" value="ECO:0007669"/>
    <property type="project" value="InterPro"/>
</dbReference>
<evidence type="ECO:0000259" key="5">
    <source>
        <dbReference type="PROSITE" id="PS51089"/>
    </source>
</evidence>
<dbReference type="Gene3D" id="3.40.20.10">
    <property type="entry name" value="Severin"/>
    <property type="match status" value="6"/>
</dbReference>
<accession>A0A9W7GDS7</accession>
<dbReference type="FunFam" id="3.40.20.10:FF:000001">
    <property type="entry name" value="Gelsolin"/>
    <property type="match status" value="1"/>
</dbReference>
<dbReference type="PANTHER" id="PTHR11977">
    <property type="entry name" value="VILLIN"/>
    <property type="match status" value="1"/>
</dbReference>
<dbReference type="SMART" id="SM00153">
    <property type="entry name" value="VHP"/>
    <property type="match status" value="1"/>
</dbReference>
<dbReference type="SMART" id="SM00262">
    <property type="entry name" value="GEL"/>
    <property type="match status" value="6"/>
</dbReference>
<dbReference type="Gene3D" id="1.10.950.10">
    <property type="entry name" value="Villin headpiece domain"/>
    <property type="match status" value="1"/>
</dbReference>
<keyword evidence="3" id="KW-0677">Repeat</keyword>
<dbReference type="OrthoDB" id="6375767at2759"/>
<dbReference type="CDD" id="cd11291">
    <property type="entry name" value="gelsolin_S6_like"/>
    <property type="match status" value="1"/>
</dbReference>
<dbReference type="Pfam" id="PF02209">
    <property type="entry name" value="VHP"/>
    <property type="match status" value="1"/>
</dbReference>
<dbReference type="Pfam" id="PF00626">
    <property type="entry name" value="Gelsolin"/>
    <property type="match status" value="6"/>
</dbReference>
<organism evidence="6 7">
    <name type="scientific">Triparma columacea</name>
    <dbReference type="NCBI Taxonomy" id="722753"/>
    <lineage>
        <taxon>Eukaryota</taxon>
        <taxon>Sar</taxon>
        <taxon>Stramenopiles</taxon>
        <taxon>Ochrophyta</taxon>
        <taxon>Bolidophyceae</taxon>
        <taxon>Parmales</taxon>
        <taxon>Triparmaceae</taxon>
        <taxon>Triparma</taxon>
    </lineage>
</organism>
<feature type="domain" description="HP" evidence="5">
    <location>
        <begin position="757"/>
        <end position="819"/>
    </location>
</feature>
<evidence type="ECO:0000256" key="2">
    <source>
        <dbReference type="ARBA" id="ARBA00022467"/>
    </source>
</evidence>
<proteinExistence type="inferred from homology"/>
<comment type="similarity">
    <text evidence="1">Belongs to the villin/gelsolin family.</text>
</comment>
<comment type="caution">
    <text evidence="6">The sequence shown here is derived from an EMBL/GenBank/DDBJ whole genome shotgun (WGS) entry which is preliminary data.</text>
</comment>
<dbReference type="InterPro" id="IPR007123">
    <property type="entry name" value="Gelsolin-like_dom"/>
</dbReference>
<dbReference type="PRINTS" id="PR00597">
    <property type="entry name" value="GELSOLIN"/>
</dbReference>
<dbReference type="InterPro" id="IPR036886">
    <property type="entry name" value="Villin_headpiece_dom_sf"/>
</dbReference>
<dbReference type="Proteomes" id="UP001165065">
    <property type="component" value="Unassembled WGS sequence"/>
</dbReference>
<sequence length="819" mass="89792">MSGFTDAAFAGAGALPGLELWRIEKGVPTKTEANGKFHKGDSYILLSTKQAPNSSALTWDIHFWLGSESSQDEIGICAYKTVELDESLGGGPVQYREVEGGESPQFLSYFKSTGIEYLPGGVESGFTKVDRDAYETRLLQVKGKRTVRCTSVPVSNSSLNTGDCFILDMGKSLYLYNGKDANKHEKAKAVETAIAIRDNERGGGATITIINEDPDNSAFWEALGGKIEVTNPGEDDQKAERSAELNIKMFKISDASGSVTMEKVGEGKLDKALLDTSDTFLVDTGSSLIVWVGRGSTPTEKKEGMMRANSYLVDNNMPHTTPVSRVVEGAETTMFKSLFGQWNPPMKFDFSRRESTGVAKVEQKDVDIAGMHARKSADDKPVDDGSGIVQVWRVEDFKKVEVDDATLGQFFGGDSYVILYTYQKSGTEEYIIYFWQGRESSTDEKGASALLAKELDDELQDRPVQVRVVQGKEPAHFRAMFHGEMIIRAGGKASGFKNKNDEDSYDVDGTELYHVKGTTPDNTYGVQIKEAATELNSGDCFVLLTPGKTYIWNGSGSNDAERAAAGSIGELIKSGPIETISEGSEPEEFWAALGGKADYPKLRPGEAEPADPRLFQLSNATGTFDVEEVCGFTQEDLVDDDVMLLDCYSSVFLWIGHNANDLEKKEAVKTAQQYVATANDGRDDDTPIMVVKAGREPNLFSQHFLGWDDDYYEKNKFVDPYASSLDAMKATQKEVEEEEEPIVISKDSDVSEALGGVKAGTTFKLEELKGGAVEGIDNSKKETYLSDDDFQNAFGMDKEAFKGMPKWKQQAAKKKLGIF</sequence>
<dbReference type="FunFam" id="3.40.20.10:FF:000005">
    <property type="entry name" value="Gelsolin"/>
    <property type="match status" value="1"/>
</dbReference>
<name>A0A9W7GDS7_9STRA</name>
<dbReference type="CDD" id="cd11288">
    <property type="entry name" value="gelsolin_S5_like"/>
    <property type="match status" value="1"/>
</dbReference>
<dbReference type="CDD" id="cd11292">
    <property type="entry name" value="gelsolin_S3_like"/>
    <property type="match status" value="1"/>
</dbReference>
<dbReference type="SUPFAM" id="SSF55753">
    <property type="entry name" value="Actin depolymerizing proteins"/>
    <property type="match status" value="6"/>
</dbReference>
<dbReference type="SUPFAM" id="SSF47050">
    <property type="entry name" value="VHP, Villin headpiece domain"/>
    <property type="match status" value="1"/>
</dbReference>
<dbReference type="GO" id="GO:0051693">
    <property type="term" value="P:actin filament capping"/>
    <property type="evidence" value="ECO:0007669"/>
    <property type="project" value="UniProtKB-KW"/>
</dbReference>
<evidence type="ECO:0000313" key="7">
    <source>
        <dbReference type="Proteomes" id="UP001165065"/>
    </source>
</evidence>
<keyword evidence="2" id="KW-0117">Actin capping</keyword>
<dbReference type="EMBL" id="BRYA01000178">
    <property type="protein sequence ID" value="GMI42667.1"/>
    <property type="molecule type" value="Genomic_DNA"/>
</dbReference>
<dbReference type="CDD" id="cd11293">
    <property type="entry name" value="gelsolin_S4_like"/>
    <property type="match status" value="1"/>
</dbReference>
<evidence type="ECO:0000256" key="3">
    <source>
        <dbReference type="ARBA" id="ARBA00022737"/>
    </source>
</evidence>
<dbReference type="InterPro" id="IPR029006">
    <property type="entry name" value="ADF-H/Gelsolin-like_dom_sf"/>
</dbReference>